<evidence type="ECO:0000313" key="7">
    <source>
        <dbReference type="EMBL" id="RKG91315.1"/>
    </source>
</evidence>
<feature type="transmembrane region" description="Helical" evidence="5">
    <location>
        <begin position="52"/>
        <end position="73"/>
    </location>
</feature>
<keyword evidence="8" id="KW-1185">Reference proteome</keyword>
<evidence type="ECO:0000256" key="5">
    <source>
        <dbReference type="SAM" id="Phobius"/>
    </source>
</evidence>
<evidence type="ECO:0000256" key="3">
    <source>
        <dbReference type="ARBA" id="ARBA00022989"/>
    </source>
</evidence>
<evidence type="ECO:0000256" key="1">
    <source>
        <dbReference type="ARBA" id="ARBA00004141"/>
    </source>
</evidence>
<accession>A0A3A8J736</accession>
<dbReference type="GO" id="GO:0030416">
    <property type="term" value="P:methylamine metabolic process"/>
    <property type="evidence" value="ECO:0007669"/>
    <property type="project" value="InterPro"/>
</dbReference>
<comment type="subcellular location">
    <subcellularLocation>
        <location evidence="1">Membrane</location>
        <topology evidence="1">Multi-pass membrane protein</topology>
    </subcellularLocation>
</comment>
<feature type="domain" description="Methylamine utilisation protein MauE" evidence="6">
    <location>
        <begin position="12"/>
        <end position="98"/>
    </location>
</feature>
<keyword evidence="4 5" id="KW-0472">Membrane</keyword>
<keyword evidence="2 5" id="KW-0812">Transmembrane</keyword>
<evidence type="ECO:0000259" key="6">
    <source>
        <dbReference type="Pfam" id="PF07291"/>
    </source>
</evidence>
<evidence type="ECO:0000256" key="2">
    <source>
        <dbReference type="ARBA" id="ARBA00022692"/>
    </source>
</evidence>
<comment type="caution">
    <text evidence="7">The sequence shown here is derived from an EMBL/GenBank/DDBJ whole genome shotgun (WGS) entry which is preliminary data.</text>
</comment>
<gene>
    <name evidence="7" type="ORF">D7V88_09675</name>
</gene>
<reference evidence="8" key="1">
    <citation type="submission" date="2018-09" db="EMBL/GenBank/DDBJ databases">
        <authorList>
            <person name="Livingstone P.G."/>
            <person name="Whitworth D.E."/>
        </authorList>
    </citation>
    <scope>NUCLEOTIDE SEQUENCE [LARGE SCALE GENOMIC DNA]</scope>
    <source>
        <strain evidence="8">CA054A</strain>
    </source>
</reference>
<dbReference type="AlphaFoldDB" id="A0A3A8J736"/>
<dbReference type="OrthoDB" id="5295149at2"/>
<dbReference type="Pfam" id="PF07291">
    <property type="entry name" value="MauE"/>
    <property type="match status" value="1"/>
</dbReference>
<dbReference type="EMBL" id="RAVZ01000046">
    <property type="protein sequence ID" value="RKG91315.1"/>
    <property type="molecule type" value="Genomic_DNA"/>
</dbReference>
<organism evidence="7 8">
    <name type="scientific">Corallococcus terminator</name>
    <dbReference type="NCBI Taxonomy" id="2316733"/>
    <lineage>
        <taxon>Bacteria</taxon>
        <taxon>Pseudomonadati</taxon>
        <taxon>Myxococcota</taxon>
        <taxon>Myxococcia</taxon>
        <taxon>Myxococcales</taxon>
        <taxon>Cystobacterineae</taxon>
        <taxon>Myxococcaceae</taxon>
        <taxon>Corallococcus</taxon>
    </lineage>
</organism>
<sequence length="138" mass="14723">MYGLSDASLGHLVLRCVLGVNIAVHGLTRVGNPAAFAEGLVTGFSQTWLPAWSVRGFGFVLPFVELLTGLAVLLGLRLRAALVVGGLTMAALTFGTGVQQKWEIAGLQLFYAFVYAWLLHHASAARFTLDGALGNRRP</sequence>
<dbReference type="InterPro" id="IPR009908">
    <property type="entry name" value="Methylamine_util_MauE"/>
</dbReference>
<keyword evidence="3 5" id="KW-1133">Transmembrane helix</keyword>
<evidence type="ECO:0000313" key="8">
    <source>
        <dbReference type="Proteomes" id="UP000268094"/>
    </source>
</evidence>
<evidence type="ECO:0000256" key="4">
    <source>
        <dbReference type="ARBA" id="ARBA00023136"/>
    </source>
</evidence>
<proteinExistence type="predicted"/>
<protein>
    <submittedName>
        <fullName evidence="7">DoxX family membrane protein</fullName>
    </submittedName>
</protein>
<dbReference type="Proteomes" id="UP000268094">
    <property type="component" value="Unassembled WGS sequence"/>
</dbReference>
<name>A0A3A8J736_9BACT</name>
<feature type="transmembrane region" description="Helical" evidence="5">
    <location>
        <begin position="80"/>
        <end position="98"/>
    </location>
</feature>
<dbReference type="GO" id="GO:0016020">
    <property type="term" value="C:membrane"/>
    <property type="evidence" value="ECO:0007669"/>
    <property type="project" value="UniProtKB-SubCell"/>
</dbReference>